<proteinExistence type="predicted"/>
<keyword evidence="2" id="KW-1185">Reference proteome</keyword>
<dbReference type="EMBL" id="JANPWB010000011">
    <property type="protein sequence ID" value="KAJ1132537.1"/>
    <property type="molecule type" value="Genomic_DNA"/>
</dbReference>
<protein>
    <submittedName>
        <fullName evidence="1">Uncharacterized protein</fullName>
    </submittedName>
</protein>
<sequence>MRPVFSALQQPAGRCPGAIGVTIIEARCLGAAPACGSLSRRAIAVTACEARCLGRYCTLRGALAVTISEALFLGAAPACGALSRSSSSNISGALCLGRCPRCWRAQLAMVQNLRAA</sequence>
<dbReference type="Proteomes" id="UP001066276">
    <property type="component" value="Chromosome 7"/>
</dbReference>
<gene>
    <name evidence="1" type="ORF">NDU88_010846</name>
</gene>
<evidence type="ECO:0000313" key="1">
    <source>
        <dbReference type="EMBL" id="KAJ1132537.1"/>
    </source>
</evidence>
<name>A0AAV7PW11_PLEWA</name>
<accession>A0AAV7PW11</accession>
<evidence type="ECO:0000313" key="2">
    <source>
        <dbReference type="Proteomes" id="UP001066276"/>
    </source>
</evidence>
<dbReference type="AlphaFoldDB" id="A0AAV7PW11"/>
<reference evidence="1" key="1">
    <citation type="journal article" date="2022" name="bioRxiv">
        <title>Sequencing and chromosome-scale assembly of the giantPleurodeles waltlgenome.</title>
        <authorList>
            <person name="Brown T."/>
            <person name="Elewa A."/>
            <person name="Iarovenko S."/>
            <person name="Subramanian E."/>
            <person name="Araus A.J."/>
            <person name="Petzold A."/>
            <person name="Susuki M."/>
            <person name="Suzuki K.-i.T."/>
            <person name="Hayashi T."/>
            <person name="Toyoda A."/>
            <person name="Oliveira C."/>
            <person name="Osipova E."/>
            <person name="Leigh N.D."/>
            <person name="Simon A."/>
            <person name="Yun M.H."/>
        </authorList>
    </citation>
    <scope>NUCLEOTIDE SEQUENCE</scope>
    <source>
        <strain evidence="1">20211129_DDA</strain>
        <tissue evidence="1">Liver</tissue>
    </source>
</reference>
<comment type="caution">
    <text evidence="1">The sequence shown here is derived from an EMBL/GenBank/DDBJ whole genome shotgun (WGS) entry which is preliminary data.</text>
</comment>
<organism evidence="1 2">
    <name type="scientific">Pleurodeles waltl</name>
    <name type="common">Iberian ribbed newt</name>
    <dbReference type="NCBI Taxonomy" id="8319"/>
    <lineage>
        <taxon>Eukaryota</taxon>
        <taxon>Metazoa</taxon>
        <taxon>Chordata</taxon>
        <taxon>Craniata</taxon>
        <taxon>Vertebrata</taxon>
        <taxon>Euteleostomi</taxon>
        <taxon>Amphibia</taxon>
        <taxon>Batrachia</taxon>
        <taxon>Caudata</taxon>
        <taxon>Salamandroidea</taxon>
        <taxon>Salamandridae</taxon>
        <taxon>Pleurodelinae</taxon>
        <taxon>Pleurodeles</taxon>
    </lineage>
</organism>